<keyword evidence="2" id="KW-1185">Reference proteome</keyword>
<gene>
    <name evidence="1" type="ORF">ABIC20_005589</name>
</gene>
<comment type="caution">
    <text evidence="1">The sequence shown here is derived from an EMBL/GenBank/DDBJ whole genome shotgun (WGS) entry which is preliminary data.</text>
</comment>
<protein>
    <submittedName>
        <fullName evidence="1">Uncharacterized protein</fullName>
    </submittedName>
</protein>
<dbReference type="Proteomes" id="UP001549119">
    <property type="component" value="Unassembled WGS sequence"/>
</dbReference>
<name>A0ABV2NP55_9HYPH</name>
<dbReference type="EMBL" id="JBEPNW010000002">
    <property type="protein sequence ID" value="MET3868280.1"/>
    <property type="molecule type" value="Genomic_DNA"/>
</dbReference>
<organism evidence="1 2">
    <name type="scientific">Methylobacterium radiotolerans</name>
    <dbReference type="NCBI Taxonomy" id="31998"/>
    <lineage>
        <taxon>Bacteria</taxon>
        <taxon>Pseudomonadati</taxon>
        <taxon>Pseudomonadota</taxon>
        <taxon>Alphaproteobacteria</taxon>
        <taxon>Hyphomicrobiales</taxon>
        <taxon>Methylobacteriaceae</taxon>
        <taxon>Methylobacterium</taxon>
    </lineage>
</organism>
<reference evidence="1 2" key="1">
    <citation type="submission" date="2024-06" db="EMBL/GenBank/DDBJ databases">
        <title>Genomics of switchgrass bacterial isolates.</title>
        <authorList>
            <person name="Shade A."/>
        </authorList>
    </citation>
    <scope>NUCLEOTIDE SEQUENCE [LARGE SCALE GENOMIC DNA]</scope>
    <source>
        <strain evidence="1 2">PvP084</strain>
    </source>
</reference>
<dbReference type="RefSeq" id="WP_209650490.1">
    <property type="nucleotide sequence ID" value="NZ_JBEPNV010000001.1"/>
</dbReference>
<evidence type="ECO:0000313" key="2">
    <source>
        <dbReference type="Proteomes" id="UP001549119"/>
    </source>
</evidence>
<evidence type="ECO:0000313" key="1">
    <source>
        <dbReference type="EMBL" id="MET3868280.1"/>
    </source>
</evidence>
<accession>A0ABV2NP55</accession>
<proteinExistence type="predicted"/>
<sequence length="125" mass="13231">MSRPTAFLGVLAHLDPRAPGQTMLATVALPRGECDAVVKAFGAPDPEIGPSVAVIPCRSPHHPFGEADVMLLALLREANRLLDSGKAGLGPETLQEISYLLARMSGRKRRLDITAPPAATASERL</sequence>